<sequence>MSFHPIHPMALTRMPLRSPFSLTMKIPHLKPQPTTTSLNQPNRPHPTLIPRGMIRDRPQPF</sequence>
<dbReference type="AlphaFoldDB" id="A0A2N5W3S1"/>
<dbReference type="Proteomes" id="UP000235388">
    <property type="component" value="Unassembled WGS sequence"/>
</dbReference>
<feature type="region of interest" description="Disordered" evidence="1">
    <location>
        <begin position="26"/>
        <end position="61"/>
    </location>
</feature>
<proteinExistence type="predicted"/>
<feature type="compositionally biased region" description="Polar residues" evidence="1">
    <location>
        <begin position="32"/>
        <end position="42"/>
    </location>
</feature>
<evidence type="ECO:0000313" key="2">
    <source>
        <dbReference type="EMBL" id="PLW56887.1"/>
    </source>
</evidence>
<evidence type="ECO:0000256" key="1">
    <source>
        <dbReference type="SAM" id="MobiDB-lite"/>
    </source>
</evidence>
<dbReference type="EMBL" id="PGCJ01000016">
    <property type="protein sequence ID" value="PLW56887.1"/>
    <property type="molecule type" value="Genomic_DNA"/>
</dbReference>
<keyword evidence="3" id="KW-1185">Reference proteome</keyword>
<name>A0A2N5W3S1_9BASI</name>
<evidence type="ECO:0000313" key="3">
    <source>
        <dbReference type="Proteomes" id="UP000235388"/>
    </source>
</evidence>
<comment type="caution">
    <text evidence="2">The sequence shown here is derived from an EMBL/GenBank/DDBJ whole genome shotgun (WGS) entry which is preliminary data.</text>
</comment>
<reference evidence="2 3" key="1">
    <citation type="submission" date="2017-11" db="EMBL/GenBank/DDBJ databases">
        <title>De novo assembly and phasing of dikaryotic genomes from two isolates of Puccinia coronata f. sp. avenae, the causal agent of oat crown rust.</title>
        <authorList>
            <person name="Miller M.E."/>
            <person name="Zhang Y."/>
            <person name="Omidvar V."/>
            <person name="Sperschneider J."/>
            <person name="Schwessinger B."/>
            <person name="Raley C."/>
            <person name="Palmer J.M."/>
            <person name="Garnica D."/>
            <person name="Upadhyaya N."/>
            <person name="Rathjen J."/>
            <person name="Taylor J.M."/>
            <person name="Park R.F."/>
            <person name="Dodds P.N."/>
            <person name="Hirsch C.D."/>
            <person name="Kianian S.F."/>
            <person name="Figueroa M."/>
        </authorList>
    </citation>
    <scope>NUCLEOTIDE SEQUENCE [LARGE SCALE GENOMIC DNA]</scope>
    <source>
        <strain evidence="2">12NC29</strain>
    </source>
</reference>
<protein>
    <submittedName>
        <fullName evidence="2">Uncharacterized protein</fullName>
    </submittedName>
</protein>
<accession>A0A2N5W3S1</accession>
<gene>
    <name evidence="2" type="ORF">PCANC_01212</name>
</gene>
<organism evidence="2 3">
    <name type="scientific">Puccinia coronata f. sp. avenae</name>
    <dbReference type="NCBI Taxonomy" id="200324"/>
    <lineage>
        <taxon>Eukaryota</taxon>
        <taxon>Fungi</taxon>
        <taxon>Dikarya</taxon>
        <taxon>Basidiomycota</taxon>
        <taxon>Pucciniomycotina</taxon>
        <taxon>Pucciniomycetes</taxon>
        <taxon>Pucciniales</taxon>
        <taxon>Pucciniaceae</taxon>
        <taxon>Puccinia</taxon>
    </lineage>
</organism>